<dbReference type="Ensembl" id="ENSTNIT00000020425.1">
    <property type="protein sequence ID" value="ENSTNIP00000020194.1"/>
    <property type="gene ID" value="ENSTNIG00000001796.1"/>
</dbReference>
<accession>H3DI50</accession>
<proteinExistence type="inferred from homology"/>
<dbReference type="GeneTree" id="ENSGT00390000012630"/>
<feature type="signal peptide" evidence="4">
    <location>
        <begin position="1"/>
        <end position="20"/>
    </location>
</feature>
<evidence type="ECO:0000313" key="6">
    <source>
        <dbReference type="Ensembl" id="ENSTNIP00000020194.1"/>
    </source>
</evidence>
<dbReference type="Pfam" id="PF10420">
    <property type="entry name" value="IL12p40_C"/>
    <property type="match status" value="1"/>
</dbReference>
<keyword evidence="7" id="KW-1185">Reference proteome</keyword>
<dbReference type="GO" id="GO:0005125">
    <property type="term" value="F:cytokine activity"/>
    <property type="evidence" value="ECO:0007669"/>
    <property type="project" value="UniProtKB-KW"/>
</dbReference>
<dbReference type="GO" id="GO:0005615">
    <property type="term" value="C:extracellular space"/>
    <property type="evidence" value="ECO:0007669"/>
    <property type="project" value="UniProtKB-KW"/>
</dbReference>
<reference evidence="7" key="1">
    <citation type="journal article" date="2004" name="Nature">
        <title>Genome duplication in the teleost fish Tetraodon nigroviridis reveals the early vertebrate proto-karyotype.</title>
        <authorList>
            <person name="Jaillon O."/>
            <person name="Aury J.-M."/>
            <person name="Brunet F."/>
            <person name="Petit J.-L."/>
            <person name="Stange-Thomann N."/>
            <person name="Mauceli E."/>
            <person name="Bouneau L."/>
            <person name="Fischer C."/>
            <person name="Ozouf-Costaz C."/>
            <person name="Bernot A."/>
            <person name="Nicaud S."/>
            <person name="Jaffe D."/>
            <person name="Fisher S."/>
            <person name="Lutfalla G."/>
            <person name="Dossat C."/>
            <person name="Segurens B."/>
            <person name="Dasilva C."/>
            <person name="Salanoubat M."/>
            <person name="Levy M."/>
            <person name="Boudet N."/>
            <person name="Castellano S."/>
            <person name="Anthouard V."/>
            <person name="Jubin C."/>
            <person name="Castelli V."/>
            <person name="Katinka M."/>
            <person name="Vacherie B."/>
            <person name="Biemont C."/>
            <person name="Skalli Z."/>
            <person name="Cattolico L."/>
            <person name="Poulain J."/>
            <person name="De Berardinis V."/>
            <person name="Cruaud C."/>
            <person name="Duprat S."/>
            <person name="Brottier P."/>
            <person name="Coutanceau J.-P."/>
            <person name="Gouzy J."/>
            <person name="Parra G."/>
            <person name="Lardier G."/>
            <person name="Chapple C."/>
            <person name="McKernan K.J."/>
            <person name="McEwan P."/>
            <person name="Bosak S."/>
            <person name="Kellis M."/>
            <person name="Volff J.-N."/>
            <person name="Guigo R."/>
            <person name="Zody M.C."/>
            <person name="Mesirov J."/>
            <person name="Lindblad-Toh K."/>
            <person name="Birren B."/>
            <person name="Nusbaum C."/>
            <person name="Kahn D."/>
            <person name="Robinson-Rechavi M."/>
            <person name="Laudet V."/>
            <person name="Schachter V."/>
            <person name="Quetier F."/>
            <person name="Saurin W."/>
            <person name="Scarpelli C."/>
            <person name="Wincker P."/>
            <person name="Lander E.S."/>
            <person name="Weissenbach J."/>
            <person name="Roest Crollius H."/>
        </authorList>
    </citation>
    <scope>NUCLEOTIDE SEQUENCE [LARGE SCALE GENOMIC DNA]</scope>
</reference>
<dbReference type="SUPFAM" id="SSF49265">
    <property type="entry name" value="Fibronectin type III"/>
    <property type="match status" value="2"/>
</dbReference>
<gene>
    <name evidence="4" type="primary">IL12B</name>
</gene>
<sequence>FNFLWVLFPVLVVEVDGTWGQLPLSCLTSSSEKQEEEGIFWMNNRVMEKQKGNLYVVHLEESLGGGNYTCHSKSGSLLNYTVVLIKEVKLRRKILLKNDQGEYLSCSAKNFDGEFVCSWSWHTRRAGRVALPSFKRPQTLTDISFPCRAEDNSLPVCSVDAMDDGDGGIWCRVEQHCPYAEESQPVQITIHVSSKHFLVENYSRHFFLSDIGGTFLGADASKVTIRKVNATMVAWSYPSSWNSPSSYFPLTFQIARLKKTCKACEEPCAHSRATKVGVATHLRLDKRQKAELS</sequence>
<keyword evidence="1 4" id="KW-0732">Signal</keyword>
<evidence type="ECO:0000313" key="7">
    <source>
        <dbReference type="Proteomes" id="UP000007303"/>
    </source>
</evidence>
<comment type="subcellular location">
    <subcellularLocation>
        <location evidence="4">Secreted</location>
    </subcellularLocation>
</comment>
<dbReference type="PIRSF" id="PIRSF038007">
    <property type="entry name" value="IL_12_beta"/>
    <property type="match status" value="1"/>
</dbReference>
<dbReference type="InterPro" id="IPR007110">
    <property type="entry name" value="Ig-like_dom"/>
</dbReference>
<feature type="chain" id="PRO_5009367215" description="Interleukin-12 subunit beta" evidence="4">
    <location>
        <begin position="21"/>
        <end position="293"/>
    </location>
</feature>
<evidence type="ECO:0000256" key="3">
    <source>
        <dbReference type="ARBA" id="ARBA00023180"/>
    </source>
</evidence>
<keyword evidence="3 4" id="KW-0325">Glycoprotein</keyword>
<name>H3DI50_TETNG</name>
<dbReference type="PROSITE" id="PS50835">
    <property type="entry name" value="IG_LIKE"/>
    <property type="match status" value="1"/>
</dbReference>
<dbReference type="Proteomes" id="UP000007303">
    <property type="component" value="Unassembled WGS sequence"/>
</dbReference>
<dbReference type="InterPro" id="IPR036116">
    <property type="entry name" value="FN3_sf"/>
</dbReference>
<keyword evidence="2" id="KW-1015">Disulfide bond</keyword>
<comment type="similarity">
    <text evidence="4">Belongs to the IL-12B family.</text>
</comment>
<evidence type="ECO:0000256" key="2">
    <source>
        <dbReference type="ARBA" id="ARBA00023157"/>
    </source>
</evidence>
<dbReference type="InterPro" id="IPR015528">
    <property type="entry name" value="IL-12_beta"/>
</dbReference>
<comment type="subunit">
    <text evidence="4">Heterodimer with IL12A; disulfide-linked. The heterodimer is known as interleukin IL-12.</text>
</comment>
<dbReference type="InterPro" id="IPR019482">
    <property type="entry name" value="IL-12_beta_cen-dom"/>
</dbReference>
<dbReference type="InterPro" id="IPR050676">
    <property type="entry name" value="IL-12"/>
</dbReference>
<keyword evidence="4" id="KW-0202">Cytokine</keyword>
<evidence type="ECO:0000256" key="1">
    <source>
        <dbReference type="ARBA" id="ARBA00022729"/>
    </source>
</evidence>
<keyword evidence="4" id="KW-0393">Immunoglobulin domain</keyword>
<evidence type="ECO:0000259" key="5">
    <source>
        <dbReference type="PROSITE" id="PS50835"/>
    </source>
</evidence>
<keyword evidence="4" id="KW-0964">Secreted</keyword>
<dbReference type="PANTHER" id="PTHR48485:SF4">
    <property type="entry name" value="INTERLEUKIN-12 SUBUNIT BETA"/>
    <property type="match status" value="1"/>
</dbReference>
<dbReference type="InterPro" id="IPR013783">
    <property type="entry name" value="Ig-like_fold"/>
</dbReference>
<feature type="domain" description="Ig-like" evidence="5">
    <location>
        <begin position="9"/>
        <end position="83"/>
    </location>
</feature>
<protein>
    <recommendedName>
        <fullName evidence="4">Interleukin-12 subunit beta</fullName>
        <shortName evidence="4">IL-12B</shortName>
    </recommendedName>
    <alternativeName>
        <fullName evidence="4">Cytotoxic lymphocyte maturation factor 40 kDa subunit</fullName>
    </alternativeName>
    <alternativeName>
        <fullName evidence="4">IL-12 subunit p40</fullName>
    </alternativeName>
</protein>
<dbReference type="PRINTS" id="PR01928">
    <property type="entry name" value="INTRLEUKN12B"/>
</dbReference>
<evidence type="ECO:0000256" key="4">
    <source>
        <dbReference type="RuleBase" id="RU281113"/>
    </source>
</evidence>
<reference evidence="6" key="3">
    <citation type="submission" date="2025-09" db="UniProtKB">
        <authorList>
            <consortium name="Ensembl"/>
        </authorList>
    </citation>
    <scope>IDENTIFICATION</scope>
</reference>
<dbReference type="GO" id="GO:0004896">
    <property type="term" value="F:cytokine receptor activity"/>
    <property type="evidence" value="ECO:0007669"/>
    <property type="project" value="UniProtKB-UniRule"/>
</dbReference>
<dbReference type="AlphaFoldDB" id="H3DI50"/>
<dbReference type="Gene3D" id="2.60.40.10">
    <property type="entry name" value="Immunoglobulins"/>
    <property type="match status" value="2"/>
</dbReference>
<organism evidence="6 7">
    <name type="scientific">Tetraodon nigroviridis</name>
    <name type="common">Spotted green pufferfish</name>
    <name type="synonym">Chelonodon nigroviridis</name>
    <dbReference type="NCBI Taxonomy" id="99883"/>
    <lineage>
        <taxon>Eukaryota</taxon>
        <taxon>Metazoa</taxon>
        <taxon>Chordata</taxon>
        <taxon>Craniata</taxon>
        <taxon>Vertebrata</taxon>
        <taxon>Euteleostomi</taxon>
        <taxon>Actinopterygii</taxon>
        <taxon>Neopterygii</taxon>
        <taxon>Teleostei</taxon>
        <taxon>Neoteleostei</taxon>
        <taxon>Acanthomorphata</taxon>
        <taxon>Eupercaria</taxon>
        <taxon>Tetraodontiformes</taxon>
        <taxon>Tetradontoidea</taxon>
        <taxon>Tetraodontidae</taxon>
        <taxon>Tetraodon</taxon>
    </lineage>
</organism>
<reference evidence="6" key="2">
    <citation type="submission" date="2025-08" db="UniProtKB">
        <authorList>
            <consortium name="Ensembl"/>
        </authorList>
    </citation>
    <scope>IDENTIFICATION</scope>
</reference>
<dbReference type="PANTHER" id="PTHR48485">
    <property type="entry name" value="INTERLEUKIN-12 SUBUNIT BETA-RELATED"/>
    <property type="match status" value="1"/>
</dbReference>